<dbReference type="Pfam" id="PF11208">
    <property type="entry name" value="DUF2992"/>
    <property type="match status" value="1"/>
</dbReference>
<reference evidence="2 3" key="1">
    <citation type="submission" date="2020-08" db="EMBL/GenBank/DDBJ databases">
        <title>Genomic Encyclopedia of Type Strains, Phase IV (KMG-IV): sequencing the most valuable type-strain genomes for metagenomic binning, comparative biology and taxonomic classification.</title>
        <authorList>
            <person name="Goeker M."/>
        </authorList>
    </citation>
    <scope>NUCLEOTIDE SEQUENCE [LARGE SCALE GENOMIC DNA]</scope>
    <source>
        <strain evidence="2 3">DSM 103526</strain>
    </source>
</reference>
<accession>A0A841L149</accession>
<dbReference type="Proteomes" id="UP000579281">
    <property type="component" value="Unassembled WGS sequence"/>
</dbReference>
<organism evidence="2 3">
    <name type="scientific">Anaerosolibacter carboniphilus</name>
    <dbReference type="NCBI Taxonomy" id="1417629"/>
    <lineage>
        <taxon>Bacteria</taxon>
        <taxon>Bacillati</taxon>
        <taxon>Bacillota</taxon>
        <taxon>Clostridia</taxon>
        <taxon>Peptostreptococcales</taxon>
        <taxon>Thermotaleaceae</taxon>
        <taxon>Anaerosolibacter</taxon>
    </lineage>
</organism>
<dbReference type="EMBL" id="JACHEN010000012">
    <property type="protein sequence ID" value="MBB6216095.1"/>
    <property type="molecule type" value="Genomic_DNA"/>
</dbReference>
<protein>
    <submittedName>
        <fullName evidence="2">tRNA A37 threonylcarbamoyladenosine modification protein TsaB</fullName>
    </submittedName>
</protein>
<sequence>MSQLTVYFDDPFWVGVFERVEDGHLETCRVVFGAEPKDYEVYAFILKHYAQLKFSRPLIVQEESAKRINPKRLQRKIKNALQNQGISTKAQEAIQLEREASKLERKIVSKEKKDTKKEMKFMMKQEKKKQKKKGH</sequence>
<name>A0A841L149_9FIRM</name>
<feature type="compositionally biased region" description="Basic and acidic residues" evidence="1">
    <location>
        <begin position="108"/>
        <end position="125"/>
    </location>
</feature>
<gene>
    <name evidence="2" type="ORF">HNQ80_002194</name>
</gene>
<dbReference type="AlphaFoldDB" id="A0A841L149"/>
<proteinExistence type="predicted"/>
<feature type="compositionally biased region" description="Basic residues" evidence="1">
    <location>
        <begin position="126"/>
        <end position="135"/>
    </location>
</feature>
<dbReference type="RefSeq" id="WP_184310636.1">
    <property type="nucleotide sequence ID" value="NZ_JACHEN010000012.1"/>
</dbReference>
<dbReference type="InterPro" id="IPR016787">
    <property type="entry name" value="UCP021328"/>
</dbReference>
<evidence type="ECO:0000256" key="1">
    <source>
        <dbReference type="SAM" id="MobiDB-lite"/>
    </source>
</evidence>
<comment type="caution">
    <text evidence="2">The sequence shown here is derived from an EMBL/GenBank/DDBJ whole genome shotgun (WGS) entry which is preliminary data.</text>
</comment>
<keyword evidence="3" id="KW-1185">Reference proteome</keyword>
<evidence type="ECO:0000313" key="3">
    <source>
        <dbReference type="Proteomes" id="UP000579281"/>
    </source>
</evidence>
<dbReference type="PIRSF" id="PIRSF021328">
    <property type="entry name" value="UCP021328"/>
    <property type="match status" value="1"/>
</dbReference>
<feature type="region of interest" description="Disordered" evidence="1">
    <location>
        <begin position="108"/>
        <end position="135"/>
    </location>
</feature>
<evidence type="ECO:0000313" key="2">
    <source>
        <dbReference type="EMBL" id="MBB6216095.1"/>
    </source>
</evidence>